<dbReference type="EMBL" id="QGMK01001840">
    <property type="protein sequence ID" value="TVY64156.1"/>
    <property type="molecule type" value="Genomic_DNA"/>
</dbReference>
<evidence type="ECO:0000256" key="1">
    <source>
        <dbReference type="SAM" id="SignalP"/>
    </source>
</evidence>
<dbReference type="OrthoDB" id="3915838at2759"/>
<keyword evidence="1" id="KW-0732">Signal</keyword>
<dbReference type="Proteomes" id="UP000469558">
    <property type="component" value="Unassembled WGS sequence"/>
</dbReference>
<gene>
    <name evidence="2" type="ORF">LSUE1_G009091</name>
</gene>
<feature type="chain" id="PRO_5035811295" evidence="1">
    <location>
        <begin position="17"/>
        <end position="162"/>
    </location>
</feature>
<evidence type="ECO:0000313" key="3">
    <source>
        <dbReference type="Proteomes" id="UP000469558"/>
    </source>
</evidence>
<dbReference type="AlphaFoldDB" id="A0A8T9BWL4"/>
<accession>A0A8T9BWL4</accession>
<proteinExistence type="predicted"/>
<protein>
    <submittedName>
        <fullName evidence="2">Uncharacterized protein</fullName>
    </submittedName>
</protein>
<reference evidence="2 3" key="1">
    <citation type="submission" date="2018-05" db="EMBL/GenBank/DDBJ databases">
        <title>Genome sequencing and assembly of the regulated plant pathogen Lachnellula willkommii and related sister species for the development of diagnostic species identification markers.</title>
        <authorList>
            <person name="Giroux E."/>
            <person name="Bilodeau G."/>
        </authorList>
    </citation>
    <scope>NUCLEOTIDE SEQUENCE [LARGE SCALE GENOMIC DNA]</scope>
    <source>
        <strain evidence="2 3">CBS 268.59</strain>
    </source>
</reference>
<feature type="signal peptide" evidence="1">
    <location>
        <begin position="1"/>
        <end position="16"/>
    </location>
</feature>
<keyword evidence="3" id="KW-1185">Reference proteome</keyword>
<name>A0A8T9BWL4_9HELO</name>
<comment type="caution">
    <text evidence="2">The sequence shown here is derived from an EMBL/GenBank/DDBJ whole genome shotgun (WGS) entry which is preliminary data.</text>
</comment>
<evidence type="ECO:0000313" key="2">
    <source>
        <dbReference type="EMBL" id="TVY64156.1"/>
    </source>
</evidence>
<organism evidence="2 3">
    <name type="scientific">Lachnellula suecica</name>
    <dbReference type="NCBI Taxonomy" id="602035"/>
    <lineage>
        <taxon>Eukaryota</taxon>
        <taxon>Fungi</taxon>
        <taxon>Dikarya</taxon>
        <taxon>Ascomycota</taxon>
        <taxon>Pezizomycotina</taxon>
        <taxon>Leotiomycetes</taxon>
        <taxon>Helotiales</taxon>
        <taxon>Lachnaceae</taxon>
        <taxon>Lachnellula</taxon>
    </lineage>
</organism>
<sequence length="162" mass="17245">MLSLLPLLVFLGSALAHPTVTRDAALKPYQLRGVQDPIFHLYLQALPSNKSSPVMGPEASSEYFNIASTIQSTNSSMYLNIGTSTASYKPLSFGAASTGSPWALEGDTIITSTGSTFGRQLNFLVCPSGTSGYYSLYLQTGSDTPSGQTCSNYQTLHLPCLC</sequence>